<dbReference type="HOGENOM" id="CLU_031275_8_2_9"/>
<dbReference type="GO" id="GO:0055085">
    <property type="term" value="P:transmembrane transport"/>
    <property type="evidence" value="ECO:0007669"/>
    <property type="project" value="TreeGrafter"/>
</dbReference>
<feature type="transmembrane region" description="Helical" evidence="9">
    <location>
        <begin position="25"/>
        <end position="45"/>
    </location>
</feature>
<comment type="caution">
    <text evidence="10">The sequence shown here is derived from an EMBL/GenBank/DDBJ whole genome shotgun (WGS) entry which is preliminary data.</text>
</comment>
<protein>
    <recommendedName>
        <fullName evidence="12">AI-2E family transporter</fullName>
    </recommendedName>
</protein>
<dbReference type="PATRIC" id="fig|883113.3.peg.1222"/>
<feature type="transmembrane region" description="Helical" evidence="9">
    <location>
        <begin position="285"/>
        <end position="308"/>
    </location>
</feature>
<dbReference type="GO" id="GO:0005886">
    <property type="term" value="C:plasma membrane"/>
    <property type="evidence" value="ECO:0007669"/>
    <property type="project" value="UniProtKB-SubCell"/>
</dbReference>
<keyword evidence="5 9" id="KW-0812">Transmembrane</keyword>
<evidence type="ECO:0000256" key="6">
    <source>
        <dbReference type="ARBA" id="ARBA00022989"/>
    </source>
</evidence>
<organism evidence="10 11">
    <name type="scientific">Facklamia languida CCUG 37842</name>
    <dbReference type="NCBI Taxonomy" id="883113"/>
    <lineage>
        <taxon>Bacteria</taxon>
        <taxon>Bacillati</taxon>
        <taxon>Bacillota</taxon>
        <taxon>Bacilli</taxon>
        <taxon>Lactobacillales</taxon>
        <taxon>Aerococcaceae</taxon>
        <taxon>Facklamia</taxon>
    </lineage>
</organism>
<evidence type="ECO:0000256" key="8">
    <source>
        <dbReference type="SAM" id="MobiDB-lite"/>
    </source>
</evidence>
<dbReference type="PANTHER" id="PTHR21716">
    <property type="entry name" value="TRANSMEMBRANE PROTEIN"/>
    <property type="match status" value="1"/>
</dbReference>
<dbReference type="OrthoDB" id="9793390at2"/>
<evidence type="ECO:0000313" key="11">
    <source>
        <dbReference type="Proteomes" id="UP000006190"/>
    </source>
</evidence>
<dbReference type="EMBL" id="AGEG01000014">
    <property type="protein sequence ID" value="EHR36554.1"/>
    <property type="molecule type" value="Genomic_DNA"/>
</dbReference>
<evidence type="ECO:0000256" key="1">
    <source>
        <dbReference type="ARBA" id="ARBA00004651"/>
    </source>
</evidence>
<reference evidence="10 11" key="1">
    <citation type="submission" date="2012-01" db="EMBL/GenBank/DDBJ databases">
        <title>The Genome Sequence of Facklamia languida CCUG 37842.</title>
        <authorList>
            <consortium name="The Broad Institute Genome Sequencing Platform"/>
            <person name="Earl A."/>
            <person name="Ward D."/>
            <person name="Feldgarden M."/>
            <person name="Gevers D."/>
            <person name="Huys G."/>
            <person name="Young S.K."/>
            <person name="Zeng Q."/>
            <person name="Gargeya S."/>
            <person name="Fitzgerald M."/>
            <person name="Haas B."/>
            <person name="Abouelleil A."/>
            <person name="Alvarado L."/>
            <person name="Arachchi H.M."/>
            <person name="Berlin A."/>
            <person name="Chapman S.B."/>
            <person name="Gearin G."/>
            <person name="Goldberg J."/>
            <person name="Griggs A."/>
            <person name="Gujja S."/>
            <person name="Hansen M."/>
            <person name="Heiman D."/>
            <person name="Howarth C."/>
            <person name="Larimer J."/>
            <person name="Lui A."/>
            <person name="MacDonald P.J.P."/>
            <person name="McCowen C."/>
            <person name="Montmayeur A."/>
            <person name="Murphy C."/>
            <person name="Neiman D."/>
            <person name="Pearson M."/>
            <person name="Priest M."/>
            <person name="Roberts A."/>
            <person name="Saif S."/>
            <person name="Shea T."/>
            <person name="Sisk P."/>
            <person name="Stolte C."/>
            <person name="Sykes S."/>
            <person name="Wortman J."/>
            <person name="Nusbaum C."/>
            <person name="Birren B."/>
        </authorList>
    </citation>
    <scope>NUCLEOTIDE SEQUENCE [LARGE SCALE GENOMIC DNA]</scope>
    <source>
        <strain evidence="10 11">CCUG 37842</strain>
    </source>
</reference>
<evidence type="ECO:0000256" key="5">
    <source>
        <dbReference type="ARBA" id="ARBA00022692"/>
    </source>
</evidence>
<keyword evidence="3" id="KW-0813">Transport</keyword>
<evidence type="ECO:0000256" key="9">
    <source>
        <dbReference type="SAM" id="Phobius"/>
    </source>
</evidence>
<feature type="transmembrane region" description="Helical" evidence="9">
    <location>
        <begin position="261"/>
        <end position="278"/>
    </location>
</feature>
<feature type="transmembrane region" description="Helical" evidence="9">
    <location>
        <begin position="51"/>
        <end position="69"/>
    </location>
</feature>
<feature type="region of interest" description="Disordered" evidence="8">
    <location>
        <begin position="379"/>
        <end position="400"/>
    </location>
</feature>
<dbReference type="Pfam" id="PF01594">
    <property type="entry name" value="AI-2E_transport"/>
    <property type="match status" value="1"/>
</dbReference>
<keyword evidence="11" id="KW-1185">Reference proteome</keyword>
<feature type="transmembrane region" description="Helical" evidence="9">
    <location>
        <begin position="235"/>
        <end position="255"/>
    </location>
</feature>
<dbReference type="InterPro" id="IPR002549">
    <property type="entry name" value="AI-2E-like"/>
</dbReference>
<feature type="transmembrane region" description="Helical" evidence="9">
    <location>
        <begin position="177"/>
        <end position="199"/>
    </location>
</feature>
<keyword evidence="6 9" id="KW-1133">Transmembrane helix</keyword>
<dbReference type="RefSeq" id="WP_006309425.1">
    <property type="nucleotide sequence ID" value="NZ_JH601133.1"/>
</dbReference>
<evidence type="ECO:0000313" key="10">
    <source>
        <dbReference type="EMBL" id="EHR36554.1"/>
    </source>
</evidence>
<evidence type="ECO:0000256" key="3">
    <source>
        <dbReference type="ARBA" id="ARBA00022448"/>
    </source>
</evidence>
<evidence type="ECO:0000256" key="4">
    <source>
        <dbReference type="ARBA" id="ARBA00022475"/>
    </source>
</evidence>
<dbReference type="eggNOG" id="COG0628">
    <property type="taxonomic scope" value="Bacteria"/>
</dbReference>
<proteinExistence type="inferred from homology"/>
<accession>H3NK37</accession>
<evidence type="ECO:0000256" key="2">
    <source>
        <dbReference type="ARBA" id="ARBA00009773"/>
    </source>
</evidence>
<gene>
    <name evidence="10" type="ORF">HMPREF9708_01226</name>
</gene>
<feature type="transmembrane region" description="Helical" evidence="9">
    <location>
        <begin position="328"/>
        <end position="359"/>
    </location>
</feature>
<comment type="similarity">
    <text evidence="2">Belongs to the autoinducer-2 exporter (AI-2E) (TC 2.A.86) family.</text>
</comment>
<comment type="subcellular location">
    <subcellularLocation>
        <location evidence="1">Cell membrane</location>
        <topology evidence="1">Multi-pass membrane protein</topology>
    </subcellularLocation>
</comment>
<dbReference type="PANTHER" id="PTHR21716:SF53">
    <property type="entry name" value="PERMEASE PERM-RELATED"/>
    <property type="match status" value="1"/>
</dbReference>
<keyword evidence="7 9" id="KW-0472">Membrane</keyword>
<feature type="transmembrane region" description="Helical" evidence="9">
    <location>
        <begin position="89"/>
        <end position="109"/>
    </location>
</feature>
<dbReference type="Proteomes" id="UP000006190">
    <property type="component" value="Unassembled WGS sequence"/>
</dbReference>
<name>H3NK37_9LACT</name>
<dbReference type="STRING" id="883113.HMPREF9708_01226"/>
<sequence>MEPNKDHSNQSTRVAFWENQHIQRLIFLLLLFLVIWVFAQIAYIFQPIATFFQFFAFPIIGTGIFYYLLSPMVIRLSKRGVNRHLSIWIIYIVVTLLLVWGIATIVPIVQRQTTAFIDNLPDYIKSMDQILNRIPFWPDLEEVFPDTAKNVQSIDYNNLYKQFQPIVSSTFGGLGSVIGTVSTVAAGLVTIPILLYYMLLEGYKLLPVITKFIPNKYRQTCKTIFYKSHYQIGRYIRGQIIVAIIVGIMFSIGYTIIGLDYAVSLGVLAMFLNVIPYLGSVISAVPALIIGLITSPFMFVKVAIVLMVENVIEGRFVQPQILGSNLEIHPITILVVLLGAGRLFGLTGVILAVPAYAVLKVIFTELFEIFRKNSSLYQESESSSIPGPDGAQIAEQKQED</sequence>
<evidence type="ECO:0000256" key="7">
    <source>
        <dbReference type="ARBA" id="ARBA00023136"/>
    </source>
</evidence>
<dbReference type="AlphaFoldDB" id="H3NK37"/>
<keyword evidence="4" id="KW-1003">Cell membrane</keyword>
<evidence type="ECO:0008006" key="12">
    <source>
        <dbReference type="Google" id="ProtNLM"/>
    </source>
</evidence>